<dbReference type="CDD" id="cd02165">
    <property type="entry name" value="NMNAT"/>
    <property type="match status" value="1"/>
</dbReference>
<dbReference type="AlphaFoldDB" id="A0A7X9IK99"/>
<dbReference type="UniPathway" id="UPA00253">
    <property type="reaction ID" value="UER00332"/>
</dbReference>
<evidence type="ECO:0000259" key="11">
    <source>
        <dbReference type="Pfam" id="PF01467"/>
    </source>
</evidence>
<reference evidence="12 13" key="1">
    <citation type="journal article" date="2020" name="Biotechnol. Biofuels">
        <title>New insights from the biogas microbiome by comprehensive genome-resolved metagenomics of nearly 1600 species originating from multiple anaerobic digesters.</title>
        <authorList>
            <person name="Campanaro S."/>
            <person name="Treu L."/>
            <person name="Rodriguez-R L.M."/>
            <person name="Kovalovszki A."/>
            <person name="Ziels R.M."/>
            <person name="Maus I."/>
            <person name="Zhu X."/>
            <person name="Kougias P.G."/>
            <person name="Basile A."/>
            <person name="Luo G."/>
            <person name="Schluter A."/>
            <person name="Konstantinidis K.T."/>
            <person name="Angelidaki I."/>
        </authorList>
    </citation>
    <scope>NUCLEOTIDE SEQUENCE [LARGE SCALE GENOMIC DNA]</scope>
    <source>
        <strain evidence="12">AS27yjCOA_65</strain>
    </source>
</reference>
<keyword evidence="4 10" id="KW-0808">Transferase</keyword>
<dbReference type="NCBIfam" id="TIGR00482">
    <property type="entry name" value="nicotinate (nicotinamide) nucleotide adenylyltransferase"/>
    <property type="match status" value="1"/>
</dbReference>
<dbReference type="PANTHER" id="PTHR39321">
    <property type="entry name" value="NICOTINATE-NUCLEOTIDE ADENYLYLTRANSFERASE-RELATED"/>
    <property type="match status" value="1"/>
</dbReference>
<sequence length="222" mass="25577">MYDEGDMPRENDKLIRDLSLISGRIGILGGTFDPLHKGHLEIARYAMKRESLNLVLFIPNKKNPLKSEFPFSDDSTRLEMLLLGLKDEPCFFASDIELNAENCSYSVDTLKKIKATVSTESMLFFIVGSDILPTLHLWKDFKDIFNLATVVTVARREFPLEKFDTLSPVIPPEYIRMLKEHYIGSEFIDFSASSFRNMHHGTHRYDMLPSAVADYIKERKLY</sequence>
<evidence type="ECO:0000256" key="7">
    <source>
        <dbReference type="ARBA" id="ARBA00022840"/>
    </source>
</evidence>
<keyword evidence="8 10" id="KW-0520">NAD</keyword>
<comment type="caution">
    <text evidence="12">The sequence shown here is derived from an EMBL/GenBank/DDBJ whole genome shotgun (WGS) entry which is preliminary data.</text>
</comment>
<evidence type="ECO:0000256" key="8">
    <source>
        <dbReference type="ARBA" id="ARBA00023027"/>
    </source>
</evidence>
<dbReference type="NCBIfam" id="TIGR00125">
    <property type="entry name" value="cyt_tran_rel"/>
    <property type="match status" value="1"/>
</dbReference>
<evidence type="ECO:0000256" key="1">
    <source>
        <dbReference type="ARBA" id="ARBA00002324"/>
    </source>
</evidence>
<dbReference type="GO" id="GO:0005524">
    <property type="term" value="F:ATP binding"/>
    <property type="evidence" value="ECO:0007669"/>
    <property type="project" value="UniProtKB-KW"/>
</dbReference>
<feature type="domain" description="Cytidyltransferase-like" evidence="11">
    <location>
        <begin position="27"/>
        <end position="165"/>
    </location>
</feature>
<keyword evidence="3 10" id="KW-0662">Pyridine nucleotide biosynthesis</keyword>
<evidence type="ECO:0000256" key="2">
    <source>
        <dbReference type="ARBA" id="ARBA00005019"/>
    </source>
</evidence>
<evidence type="ECO:0000256" key="10">
    <source>
        <dbReference type="HAMAP-Rule" id="MF_00244"/>
    </source>
</evidence>
<evidence type="ECO:0000313" key="12">
    <source>
        <dbReference type="EMBL" id="NMC63490.1"/>
    </source>
</evidence>
<dbReference type="GO" id="GO:0009435">
    <property type="term" value="P:NAD+ biosynthetic process"/>
    <property type="evidence" value="ECO:0007669"/>
    <property type="project" value="UniProtKB-UniRule"/>
</dbReference>
<dbReference type="HAMAP" id="MF_00244">
    <property type="entry name" value="NaMN_adenylyltr"/>
    <property type="match status" value="1"/>
</dbReference>
<dbReference type="EMBL" id="JAAZON010000452">
    <property type="protein sequence ID" value="NMC63490.1"/>
    <property type="molecule type" value="Genomic_DNA"/>
</dbReference>
<comment type="pathway">
    <text evidence="2 10">Cofactor biosynthesis; NAD(+) biosynthesis; deamido-NAD(+) from nicotinate D-ribonucleotide: step 1/1.</text>
</comment>
<comment type="catalytic activity">
    <reaction evidence="9 10">
        <text>nicotinate beta-D-ribonucleotide + ATP + H(+) = deamido-NAD(+) + diphosphate</text>
        <dbReference type="Rhea" id="RHEA:22860"/>
        <dbReference type="ChEBI" id="CHEBI:15378"/>
        <dbReference type="ChEBI" id="CHEBI:30616"/>
        <dbReference type="ChEBI" id="CHEBI:33019"/>
        <dbReference type="ChEBI" id="CHEBI:57502"/>
        <dbReference type="ChEBI" id="CHEBI:58437"/>
        <dbReference type="EC" id="2.7.7.18"/>
    </reaction>
</comment>
<accession>A0A7X9IK99</accession>
<evidence type="ECO:0000256" key="5">
    <source>
        <dbReference type="ARBA" id="ARBA00022695"/>
    </source>
</evidence>
<dbReference type="InterPro" id="IPR005248">
    <property type="entry name" value="NadD/NMNAT"/>
</dbReference>
<evidence type="ECO:0000256" key="3">
    <source>
        <dbReference type="ARBA" id="ARBA00022642"/>
    </source>
</evidence>
<organism evidence="12 13">
    <name type="scientific">SAR324 cluster bacterium</name>
    <dbReference type="NCBI Taxonomy" id="2024889"/>
    <lineage>
        <taxon>Bacteria</taxon>
        <taxon>Deltaproteobacteria</taxon>
        <taxon>SAR324 cluster</taxon>
    </lineage>
</organism>
<dbReference type="GO" id="GO:0004515">
    <property type="term" value="F:nicotinate-nucleotide adenylyltransferase activity"/>
    <property type="evidence" value="ECO:0007669"/>
    <property type="project" value="UniProtKB-UniRule"/>
</dbReference>
<gene>
    <name evidence="10 12" type="primary">nadD</name>
    <name evidence="12" type="ORF">GYA55_10035</name>
</gene>
<name>A0A7X9IK99_9DELT</name>
<keyword evidence="6 10" id="KW-0547">Nucleotide-binding</keyword>
<dbReference type="Gene3D" id="3.40.50.620">
    <property type="entry name" value="HUPs"/>
    <property type="match status" value="1"/>
</dbReference>
<evidence type="ECO:0000256" key="9">
    <source>
        <dbReference type="ARBA" id="ARBA00048721"/>
    </source>
</evidence>
<comment type="similarity">
    <text evidence="10">Belongs to the NadD family.</text>
</comment>
<evidence type="ECO:0000256" key="4">
    <source>
        <dbReference type="ARBA" id="ARBA00022679"/>
    </source>
</evidence>
<dbReference type="EC" id="2.7.7.18" evidence="10"/>
<keyword evidence="5 10" id="KW-0548">Nucleotidyltransferase</keyword>
<dbReference type="InterPro" id="IPR004821">
    <property type="entry name" value="Cyt_trans-like"/>
</dbReference>
<dbReference type="SUPFAM" id="SSF52374">
    <property type="entry name" value="Nucleotidylyl transferase"/>
    <property type="match status" value="1"/>
</dbReference>
<evidence type="ECO:0000313" key="13">
    <source>
        <dbReference type="Proteomes" id="UP000524246"/>
    </source>
</evidence>
<dbReference type="Pfam" id="PF01467">
    <property type="entry name" value="CTP_transf_like"/>
    <property type="match status" value="1"/>
</dbReference>
<dbReference type="InterPro" id="IPR014729">
    <property type="entry name" value="Rossmann-like_a/b/a_fold"/>
</dbReference>
<protein>
    <recommendedName>
        <fullName evidence="10">Probable nicotinate-nucleotide adenylyltransferase</fullName>
        <ecNumber evidence="10">2.7.7.18</ecNumber>
    </recommendedName>
    <alternativeName>
        <fullName evidence="10">Deamido-NAD(+) diphosphorylase</fullName>
    </alternativeName>
    <alternativeName>
        <fullName evidence="10">Deamido-NAD(+) pyrophosphorylase</fullName>
    </alternativeName>
    <alternativeName>
        <fullName evidence="10">Nicotinate mononucleotide adenylyltransferase</fullName>
        <shortName evidence="10">NaMN adenylyltransferase</shortName>
    </alternativeName>
</protein>
<dbReference type="Proteomes" id="UP000524246">
    <property type="component" value="Unassembled WGS sequence"/>
</dbReference>
<dbReference type="PANTHER" id="PTHR39321:SF3">
    <property type="entry name" value="PHOSPHOPANTETHEINE ADENYLYLTRANSFERASE"/>
    <property type="match status" value="1"/>
</dbReference>
<evidence type="ECO:0000256" key="6">
    <source>
        <dbReference type="ARBA" id="ARBA00022741"/>
    </source>
</evidence>
<proteinExistence type="inferred from homology"/>
<comment type="function">
    <text evidence="1 10">Catalyzes the reversible adenylation of nicotinate mononucleotide (NaMN) to nicotinic acid adenine dinucleotide (NaAD).</text>
</comment>
<keyword evidence="7 10" id="KW-0067">ATP-binding</keyword>